<reference evidence="1 2" key="1">
    <citation type="submission" date="2016-12" db="EMBL/GenBank/DDBJ databases">
        <title>The genomes of Aspergillus section Nigri reveals drivers in fungal speciation.</title>
        <authorList>
            <consortium name="DOE Joint Genome Institute"/>
            <person name="Vesth T.C."/>
            <person name="Nybo J."/>
            <person name="Theobald S."/>
            <person name="Brandl J."/>
            <person name="Frisvad J.C."/>
            <person name="Nielsen K.F."/>
            <person name="Lyhne E.K."/>
            <person name="Kogle M.E."/>
            <person name="Kuo A."/>
            <person name="Riley R."/>
            <person name="Clum A."/>
            <person name="Nolan M."/>
            <person name="Lipzen A."/>
            <person name="Salamov A."/>
            <person name="Henrissat B."/>
            <person name="Wiebenga A."/>
            <person name="De Vries R.P."/>
            <person name="Grigoriev I.V."/>
            <person name="Mortensen U.H."/>
            <person name="Andersen M.R."/>
            <person name="Baker S.E."/>
        </authorList>
    </citation>
    <scope>NUCLEOTIDE SEQUENCE [LARGE SCALE GENOMIC DNA]</scope>
    <source>
        <strain evidence="1 2">CBS 117.55</strain>
    </source>
</reference>
<evidence type="ECO:0000313" key="2">
    <source>
        <dbReference type="Proteomes" id="UP000247233"/>
    </source>
</evidence>
<dbReference type="AlphaFoldDB" id="A0A317WFM9"/>
<name>A0A317WFM9_9EURO</name>
<proteinExistence type="predicted"/>
<keyword evidence="2" id="KW-1185">Reference proteome</keyword>
<sequence>MLIVEAHSRAAPETLQVDGTLQTIATGYAPNKPGASTSVLPTEMGLRWTISGRGSRQTTAYPTSHRHLSVGETIMMMCIYLGLYRTSVSRATGRMPHIDDAHARRVSIASLVGRESPDRDIPRAQPTCPPFRF</sequence>
<accession>A0A317WFM9</accession>
<organism evidence="1 2">
    <name type="scientific">Aspergillus heteromorphus CBS 117.55</name>
    <dbReference type="NCBI Taxonomy" id="1448321"/>
    <lineage>
        <taxon>Eukaryota</taxon>
        <taxon>Fungi</taxon>
        <taxon>Dikarya</taxon>
        <taxon>Ascomycota</taxon>
        <taxon>Pezizomycotina</taxon>
        <taxon>Eurotiomycetes</taxon>
        <taxon>Eurotiomycetidae</taxon>
        <taxon>Eurotiales</taxon>
        <taxon>Aspergillaceae</taxon>
        <taxon>Aspergillus</taxon>
        <taxon>Aspergillus subgen. Circumdati</taxon>
    </lineage>
</organism>
<dbReference type="RefSeq" id="XP_025400097.1">
    <property type="nucleotide sequence ID" value="XM_025538767.1"/>
</dbReference>
<dbReference type="VEuPathDB" id="FungiDB:BO70DRAFT_226889"/>
<dbReference type="Proteomes" id="UP000247233">
    <property type="component" value="Unassembled WGS sequence"/>
</dbReference>
<protein>
    <submittedName>
        <fullName evidence="1">Uncharacterized protein</fullName>
    </submittedName>
</protein>
<gene>
    <name evidence="1" type="ORF">BO70DRAFT_226889</name>
</gene>
<dbReference type="GeneID" id="37061004"/>
<comment type="caution">
    <text evidence="1">The sequence shown here is derived from an EMBL/GenBank/DDBJ whole genome shotgun (WGS) entry which is preliminary data.</text>
</comment>
<dbReference type="EMBL" id="MSFL01000009">
    <property type="protein sequence ID" value="PWY84755.1"/>
    <property type="molecule type" value="Genomic_DNA"/>
</dbReference>
<evidence type="ECO:0000313" key="1">
    <source>
        <dbReference type="EMBL" id="PWY84755.1"/>
    </source>
</evidence>